<dbReference type="AlphaFoldDB" id="A0A1I7YWX2"/>
<sequence>MDKPCAQALHFTRAPVVLSFAWLRVVISVVATAATACVLCAEKITRRYHPNARILIRSHFFFNLVASLSFVLVDGADVIRIMFVRTSSTDCRIPLLPGLLAEGLKLPELFCVNALGMSLTCLGLERTFATVYARCYEKHLRTYPGWLLVLVTVLLAALKCYYMIRNAIQEGWSVLATVGQVPPAVQKAGLVMLMVVEVLNIAIFSFLFWLNRQWKREKNRITASLAYKYQVDENLASITNVLQLASVHCATTIVATLFFFILLVLPGSPFITDLLFSIDIYVLYVFILPLVALLKMHQANKRVHTVKRSSQEHRDHFKILDNYFNGDVK</sequence>
<evidence type="ECO:0000313" key="7">
    <source>
        <dbReference type="WBParaSite" id="L893_g20587.t1"/>
    </source>
</evidence>
<name>A0A1I7YWX2_9BILA</name>
<proteinExistence type="predicted"/>
<feature type="transmembrane region" description="Helical" evidence="5">
    <location>
        <begin position="274"/>
        <end position="294"/>
    </location>
</feature>
<evidence type="ECO:0000256" key="4">
    <source>
        <dbReference type="ARBA" id="ARBA00023136"/>
    </source>
</evidence>
<keyword evidence="4 5" id="KW-0472">Membrane</keyword>
<dbReference type="InterPro" id="IPR019408">
    <property type="entry name" value="7TM_GPCR_serpentine_rcpt_Srab"/>
</dbReference>
<dbReference type="PANTHER" id="PTHR46561">
    <property type="entry name" value="SERPENTINE RECEPTOR, CLASS AB (CLASS A-LIKE)-RELATED"/>
    <property type="match status" value="1"/>
</dbReference>
<evidence type="ECO:0000313" key="6">
    <source>
        <dbReference type="Proteomes" id="UP000095287"/>
    </source>
</evidence>
<dbReference type="WBParaSite" id="L893_g20587.t1">
    <property type="protein sequence ID" value="L893_g20587.t1"/>
    <property type="gene ID" value="L893_g20587"/>
</dbReference>
<feature type="transmembrane region" description="Helical" evidence="5">
    <location>
        <begin position="61"/>
        <end position="84"/>
    </location>
</feature>
<protein>
    <submittedName>
        <fullName evidence="7">G_PROTEIN_RECEP_F1_2 domain-containing protein</fullName>
    </submittedName>
</protein>
<dbReference type="Proteomes" id="UP000095287">
    <property type="component" value="Unplaced"/>
</dbReference>
<evidence type="ECO:0000256" key="2">
    <source>
        <dbReference type="ARBA" id="ARBA00022692"/>
    </source>
</evidence>
<dbReference type="Pfam" id="PF10292">
    <property type="entry name" value="7TM_GPCR_Srab"/>
    <property type="match status" value="1"/>
</dbReference>
<feature type="transmembrane region" description="Helical" evidence="5">
    <location>
        <begin position="20"/>
        <end position="41"/>
    </location>
</feature>
<organism evidence="6 7">
    <name type="scientific">Steinernema glaseri</name>
    <dbReference type="NCBI Taxonomy" id="37863"/>
    <lineage>
        <taxon>Eukaryota</taxon>
        <taxon>Metazoa</taxon>
        <taxon>Ecdysozoa</taxon>
        <taxon>Nematoda</taxon>
        <taxon>Chromadorea</taxon>
        <taxon>Rhabditida</taxon>
        <taxon>Tylenchina</taxon>
        <taxon>Panagrolaimomorpha</taxon>
        <taxon>Strongyloidoidea</taxon>
        <taxon>Steinernematidae</taxon>
        <taxon>Steinernema</taxon>
    </lineage>
</organism>
<dbReference type="GO" id="GO:0016020">
    <property type="term" value="C:membrane"/>
    <property type="evidence" value="ECO:0007669"/>
    <property type="project" value="UniProtKB-SubCell"/>
</dbReference>
<keyword evidence="6" id="KW-1185">Reference proteome</keyword>
<evidence type="ECO:0000256" key="1">
    <source>
        <dbReference type="ARBA" id="ARBA00004141"/>
    </source>
</evidence>
<accession>A0A1I7YWX2</accession>
<feature type="transmembrane region" description="Helical" evidence="5">
    <location>
        <begin position="184"/>
        <end position="210"/>
    </location>
</feature>
<feature type="transmembrane region" description="Helical" evidence="5">
    <location>
        <begin position="244"/>
        <end position="268"/>
    </location>
</feature>
<evidence type="ECO:0000256" key="3">
    <source>
        <dbReference type="ARBA" id="ARBA00022989"/>
    </source>
</evidence>
<keyword evidence="3 5" id="KW-1133">Transmembrane helix</keyword>
<reference evidence="7" key="1">
    <citation type="submission" date="2016-11" db="UniProtKB">
        <authorList>
            <consortium name="WormBaseParasite"/>
        </authorList>
    </citation>
    <scope>IDENTIFICATION</scope>
</reference>
<feature type="transmembrane region" description="Helical" evidence="5">
    <location>
        <begin position="104"/>
        <end position="124"/>
    </location>
</feature>
<dbReference type="InterPro" id="IPR053286">
    <property type="entry name" value="Nematode_rcpt-like_srab"/>
</dbReference>
<keyword evidence="2 5" id="KW-0812">Transmembrane</keyword>
<dbReference type="PANTHER" id="PTHR46561:SF11">
    <property type="entry name" value="SERPENTINE RECEPTOR CLASS ALPHA_BETA-14"/>
    <property type="match status" value="1"/>
</dbReference>
<comment type="subcellular location">
    <subcellularLocation>
        <location evidence="1">Membrane</location>
        <topology evidence="1">Multi-pass membrane protein</topology>
    </subcellularLocation>
</comment>
<evidence type="ECO:0000256" key="5">
    <source>
        <dbReference type="SAM" id="Phobius"/>
    </source>
</evidence>
<feature type="transmembrane region" description="Helical" evidence="5">
    <location>
        <begin position="145"/>
        <end position="164"/>
    </location>
</feature>